<dbReference type="Proteomes" id="UP000631114">
    <property type="component" value="Unassembled WGS sequence"/>
</dbReference>
<reference evidence="2 3" key="1">
    <citation type="submission" date="2020-10" db="EMBL/GenBank/DDBJ databases">
        <title>The Coptis chinensis genome and diversification of protoberbering-type alkaloids.</title>
        <authorList>
            <person name="Wang B."/>
            <person name="Shu S."/>
            <person name="Song C."/>
            <person name="Liu Y."/>
        </authorList>
    </citation>
    <scope>NUCLEOTIDE SEQUENCE [LARGE SCALE GENOMIC DNA]</scope>
    <source>
        <strain evidence="2">HL-2020</strain>
        <tissue evidence="2">Leaf</tissue>
    </source>
</reference>
<keyword evidence="3" id="KW-1185">Reference proteome</keyword>
<gene>
    <name evidence="2" type="ORF">IFM89_038904</name>
</gene>
<protein>
    <submittedName>
        <fullName evidence="2">Uncharacterized protein</fullName>
    </submittedName>
</protein>
<evidence type="ECO:0000313" key="3">
    <source>
        <dbReference type="Proteomes" id="UP000631114"/>
    </source>
</evidence>
<name>A0A835IJN1_9MAGN</name>
<proteinExistence type="predicted"/>
<feature type="region of interest" description="Disordered" evidence="1">
    <location>
        <begin position="1"/>
        <end position="32"/>
    </location>
</feature>
<comment type="caution">
    <text evidence="2">The sequence shown here is derived from an EMBL/GenBank/DDBJ whole genome shotgun (WGS) entry which is preliminary data.</text>
</comment>
<evidence type="ECO:0000313" key="2">
    <source>
        <dbReference type="EMBL" id="KAF9617793.1"/>
    </source>
</evidence>
<sequence length="83" mass="9603">MCDELGIGNEAESEHLLNDQPEVGNEEQRKTPNQAIRRVTALTCRMKEDFVGKPVWILGWEVPGANYLRVEFVVRCMYFTYPL</sequence>
<dbReference type="AlphaFoldDB" id="A0A835IJN1"/>
<organism evidence="2 3">
    <name type="scientific">Coptis chinensis</name>
    <dbReference type="NCBI Taxonomy" id="261450"/>
    <lineage>
        <taxon>Eukaryota</taxon>
        <taxon>Viridiplantae</taxon>
        <taxon>Streptophyta</taxon>
        <taxon>Embryophyta</taxon>
        <taxon>Tracheophyta</taxon>
        <taxon>Spermatophyta</taxon>
        <taxon>Magnoliopsida</taxon>
        <taxon>Ranunculales</taxon>
        <taxon>Ranunculaceae</taxon>
        <taxon>Coptidoideae</taxon>
        <taxon>Coptis</taxon>
    </lineage>
</organism>
<dbReference type="EMBL" id="JADFTS010000003">
    <property type="protein sequence ID" value="KAF9617793.1"/>
    <property type="molecule type" value="Genomic_DNA"/>
</dbReference>
<evidence type="ECO:0000256" key="1">
    <source>
        <dbReference type="SAM" id="MobiDB-lite"/>
    </source>
</evidence>
<accession>A0A835IJN1</accession>